<evidence type="ECO:0000256" key="6">
    <source>
        <dbReference type="HAMAP-Rule" id="MF_01926"/>
    </source>
</evidence>
<dbReference type="NCBIfam" id="NF004630">
    <property type="entry name" value="PRK05974.1"/>
    <property type="match status" value="1"/>
</dbReference>
<keyword evidence="1 6" id="KW-0963">Cytoplasm</keyword>
<dbReference type="EMBL" id="LIXZ01000003">
    <property type="protein sequence ID" value="KPL60693.1"/>
    <property type="molecule type" value="Genomic_DNA"/>
</dbReference>
<evidence type="ECO:0000256" key="2">
    <source>
        <dbReference type="ARBA" id="ARBA00022598"/>
    </source>
</evidence>
<dbReference type="EMBL" id="CP047394">
    <property type="protein sequence ID" value="QHE59946.1"/>
    <property type="molecule type" value="Genomic_DNA"/>
</dbReference>
<dbReference type="Proteomes" id="UP000050398">
    <property type="component" value="Unassembled WGS sequence"/>
</dbReference>
<reference evidence="7 9" key="1">
    <citation type="submission" date="2015-08" db="EMBL/GenBank/DDBJ databases">
        <title>Draft Genome Sequence of Bacillus vietnamensis UCD-SED5.</title>
        <authorList>
            <person name="Lee R.D."/>
            <person name="Jospin G."/>
            <person name="Lang J.M."/>
            <person name="Coil D.A."/>
            <person name="Eisen J.A."/>
        </authorList>
    </citation>
    <scope>NUCLEOTIDE SEQUENCE [LARGE SCALE GENOMIC DNA]</scope>
    <source>
        <strain evidence="7 9">UCD-SED5</strain>
    </source>
</reference>
<organism evidence="7 9">
    <name type="scientific">Rossellomorea vietnamensis</name>
    <dbReference type="NCBI Taxonomy" id="218284"/>
    <lineage>
        <taxon>Bacteria</taxon>
        <taxon>Bacillati</taxon>
        <taxon>Bacillota</taxon>
        <taxon>Bacilli</taxon>
        <taxon>Bacillales</taxon>
        <taxon>Bacillaceae</taxon>
        <taxon>Rossellomorea</taxon>
    </lineage>
</organism>
<dbReference type="PANTHER" id="PTHR34696">
    <property type="entry name" value="PHOSPHORIBOSYLFORMYLGLYCINAMIDINE SYNTHASE SUBUNIT PURS"/>
    <property type="match status" value="1"/>
</dbReference>
<evidence type="ECO:0000313" key="9">
    <source>
        <dbReference type="Proteomes" id="UP000050398"/>
    </source>
</evidence>
<keyword evidence="2 6" id="KW-0436">Ligase</keyword>
<reference evidence="8 10" key="2">
    <citation type="submission" date="2019-06" db="EMBL/GenBank/DDBJ databases">
        <title>An operon consisting of a P-type ATPase gene and a transcriptional regular gene given the different cadmium resistance in Bacillus vietamensis 151-6 and Bacillus marisflavi 151-25.</title>
        <authorList>
            <person name="Yu X."/>
        </authorList>
    </citation>
    <scope>NUCLEOTIDE SEQUENCE [LARGE SCALE GENOMIC DNA]</scope>
    <source>
        <strain evidence="8 10">151-6</strain>
    </source>
</reference>
<dbReference type="AlphaFoldDB" id="A0A0P6WW76"/>
<dbReference type="InterPro" id="IPR003850">
    <property type="entry name" value="PurS"/>
</dbReference>
<dbReference type="GO" id="GO:0006189">
    <property type="term" value="P:'de novo' IMP biosynthetic process"/>
    <property type="evidence" value="ECO:0007669"/>
    <property type="project" value="UniProtKB-UniRule"/>
</dbReference>
<dbReference type="eggNOG" id="COG1828">
    <property type="taxonomic scope" value="Bacteria"/>
</dbReference>
<comment type="pathway">
    <text evidence="6">Purine metabolism; IMP biosynthesis via de novo pathway; 5-amino-1-(5-phospho-D-ribosyl)imidazole from N(2)-formyl-N(1)-(5-phospho-D-ribosyl)glycinamide: step 1/2.</text>
</comment>
<accession>A0A0P6WW76</accession>
<dbReference type="HAMAP" id="MF_01926">
    <property type="entry name" value="PurS"/>
    <property type="match status" value="1"/>
</dbReference>
<evidence type="ECO:0000313" key="8">
    <source>
        <dbReference type="EMBL" id="QHE59946.1"/>
    </source>
</evidence>
<protein>
    <recommendedName>
        <fullName evidence="6">Phosphoribosylformylglycinamidine synthase subunit PurS</fullName>
        <shortName evidence="6">FGAM synthase</shortName>
        <ecNumber evidence="6">6.3.5.3</ecNumber>
    </recommendedName>
    <alternativeName>
        <fullName evidence="6">Formylglycinamide ribonucleotide amidotransferase subunit III</fullName>
        <shortName evidence="6">FGAR amidotransferase III</shortName>
        <shortName evidence="6">FGAR-AT III</shortName>
    </alternativeName>
    <alternativeName>
        <fullName evidence="6">Phosphoribosylformylglycinamidine synthase subunit III</fullName>
    </alternativeName>
</protein>
<evidence type="ECO:0000256" key="5">
    <source>
        <dbReference type="ARBA" id="ARBA00022840"/>
    </source>
</evidence>
<proteinExistence type="inferred from homology"/>
<keyword evidence="4 6" id="KW-0658">Purine biosynthesis</keyword>
<dbReference type="KEGG" id="bvq:FHE72_02070"/>
<evidence type="ECO:0000313" key="10">
    <source>
        <dbReference type="Proteomes" id="UP000465062"/>
    </source>
</evidence>
<dbReference type="GO" id="GO:0004642">
    <property type="term" value="F:phosphoribosylformylglycinamidine synthase activity"/>
    <property type="evidence" value="ECO:0007669"/>
    <property type="project" value="UniProtKB-UniRule"/>
</dbReference>
<dbReference type="GO" id="GO:0005524">
    <property type="term" value="F:ATP binding"/>
    <property type="evidence" value="ECO:0007669"/>
    <property type="project" value="UniProtKB-UniRule"/>
</dbReference>
<dbReference type="PATRIC" id="fig|218284.4.peg.2360"/>
<comment type="subunit">
    <text evidence="6">Part of the FGAM synthase complex composed of 1 PurL, 1 PurQ and 2 PurS subunits.</text>
</comment>
<comment type="function">
    <text evidence="6">Part of the phosphoribosylformylglycinamidine synthase complex involved in the purines biosynthetic pathway. Catalyzes the ATP-dependent conversion of formylglycinamide ribonucleotide (FGAR) and glutamine to yield formylglycinamidine ribonucleotide (FGAM) and glutamate. The FGAM synthase complex is composed of three subunits. PurQ produces an ammonia molecule by converting glutamine to glutamate. PurL transfers the ammonia molecule to FGAR to form FGAM in an ATP-dependent manner. PurS interacts with PurQ and PurL and is thought to assist in the transfer of the ammonia molecule from PurQ to PurL.</text>
</comment>
<comment type="catalytic activity">
    <reaction evidence="6">
        <text>N(2)-formyl-N(1)-(5-phospho-beta-D-ribosyl)glycinamide + L-glutamine + ATP + H2O = 2-formamido-N(1)-(5-O-phospho-beta-D-ribosyl)acetamidine + L-glutamate + ADP + phosphate + H(+)</text>
        <dbReference type="Rhea" id="RHEA:17129"/>
        <dbReference type="ChEBI" id="CHEBI:15377"/>
        <dbReference type="ChEBI" id="CHEBI:15378"/>
        <dbReference type="ChEBI" id="CHEBI:29985"/>
        <dbReference type="ChEBI" id="CHEBI:30616"/>
        <dbReference type="ChEBI" id="CHEBI:43474"/>
        <dbReference type="ChEBI" id="CHEBI:58359"/>
        <dbReference type="ChEBI" id="CHEBI:147286"/>
        <dbReference type="ChEBI" id="CHEBI:147287"/>
        <dbReference type="ChEBI" id="CHEBI:456216"/>
        <dbReference type="EC" id="6.3.5.3"/>
    </reaction>
</comment>
<evidence type="ECO:0000256" key="4">
    <source>
        <dbReference type="ARBA" id="ARBA00022755"/>
    </source>
</evidence>
<evidence type="ECO:0000256" key="1">
    <source>
        <dbReference type="ARBA" id="ARBA00022490"/>
    </source>
</evidence>
<dbReference type="Proteomes" id="UP000465062">
    <property type="component" value="Chromosome"/>
</dbReference>
<comment type="similarity">
    <text evidence="6">Belongs to the PurS family.</text>
</comment>
<dbReference type="GeneID" id="77236698"/>
<keyword evidence="5 6" id="KW-0067">ATP-binding</keyword>
<dbReference type="GO" id="GO:0005737">
    <property type="term" value="C:cytoplasm"/>
    <property type="evidence" value="ECO:0007669"/>
    <property type="project" value="UniProtKB-SubCell"/>
</dbReference>
<comment type="subcellular location">
    <subcellularLocation>
        <location evidence="6">Cytoplasm</location>
    </subcellularLocation>
</comment>
<dbReference type="NCBIfam" id="TIGR00302">
    <property type="entry name" value="phosphoribosylformylglycinamidine synthase subunit PurS"/>
    <property type="match status" value="1"/>
</dbReference>
<dbReference type="Gene3D" id="3.30.1280.10">
    <property type="entry name" value="Phosphoribosylformylglycinamidine synthase subunit PurS"/>
    <property type="match status" value="1"/>
</dbReference>
<dbReference type="OrthoDB" id="9799101at2"/>
<evidence type="ECO:0000313" key="7">
    <source>
        <dbReference type="EMBL" id="KPL60693.1"/>
    </source>
</evidence>
<dbReference type="PANTHER" id="PTHR34696:SF1">
    <property type="entry name" value="PHOSPHORIBOSYLFORMYLGLYCINAMIDINE SYNTHASE SUBUNIT PURS"/>
    <property type="match status" value="1"/>
</dbReference>
<dbReference type="EC" id="6.3.5.3" evidence="6"/>
<name>A0A0P6WW76_9BACI</name>
<dbReference type="UniPathway" id="UPA00074">
    <property type="reaction ID" value="UER00128"/>
</dbReference>
<dbReference type="InterPro" id="IPR036604">
    <property type="entry name" value="PurS-like_sf"/>
</dbReference>
<dbReference type="SUPFAM" id="SSF82697">
    <property type="entry name" value="PurS-like"/>
    <property type="match status" value="1"/>
</dbReference>
<gene>
    <name evidence="6 8" type="primary">purS</name>
    <name evidence="7" type="ORF">AM506_06175</name>
    <name evidence="8" type="ORF">FHE72_02070</name>
</gene>
<dbReference type="RefSeq" id="WP_034760827.1">
    <property type="nucleotide sequence ID" value="NZ_CCDN010000002.1"/>
</dbReference>
<sequence>MYKVKVYITLRESVLDPQGSVVKQALHSMEFKSVEDVRVGKYMELTLPSSVENVEATVEEMCHRLLANPVIEDYRYEIEESVAQ</sequence>
<keyword evidence="3 6" id="KW-0547">Nucleotide-binding</keyword>
<dbReference type="Pfam" id="PF02700">
    <property type="entry name" value="PurS"/>
    <property type="match status" value="1"/>
</dbReference>
<evidence type="ECO:0000256" key="3">
    <source>
        <dbReference type="ARBA" id="ARBA00022741"/>
    </source>
</evidence>